<dbReference type="RefSeq" id="WP_077719363.1">
    <property type="nucleotide sequence ID" value="NZ_CP019699.1"/>
</dbReference>
<evidence type="ECO:0000256" key="1">
    <source>
        <dbReference type="SAM" id="SignalP"/>
    </source>
</evidence>
<sequence>MRRGISVSLMIVWSVFFLAACHTDTELAKTGDVREATPAADVLPTFLSGKSEDVQSVYRIAAERRQMLQHIPCYCGCGDSVGHQSNADCFVYTVKEDGAVVWDDHGTKCGVCLEIAVKSAQMAAEGADIKTVRQTIDAQYGTGYADPTPTPLP</sequence>
<name>A0A1U9K658_9BACL</name>
<keyword evidence="1" id="KW-0732">Signal</keyword>
<dbReference type="Proteomes" id="UP000188603">
    <property type="component" value="Chromosome"/>
</dbReference>
<feature type="chain" id="PRO_5038704566" description="Lipoprotein" evidence="1">
    <location>
        <begin position="20"/>
        <end position="153"/>
    </location>
</feature>
<accession>A0A1U9K658</accession>
<dbReference type="PROSITE" id="PS51257">
    <property type="entry name" value="PROKAR_LIPOPROTEIN"/>
    <property type="match status" value="1"/>
</dbReference>
<evidence type="ECO:0000313" key="3">
    <source>
        <dbReference type="Proteomes" id="UP000188603"/>
    </source>
</evidence>
<dbReference type="STRING" id="1471761.B0W44_06585"/>
<dbReference type="KEGG" id="ntr:B0W44_06585"/>
<dbReference type="AlphaFoldDB" id="A0A1U9K658"/>
<organism evidence="2 3">
    <name type="scientific">Novibacillus thermophilus</name>
    <dbReference type="NCBI Taxonomy" id="1471761"/>
    <lineage>
        <taxon>Bacteria</taxon>
        <taxon>Bacillati</taxon>
        <taxon>Bacillota</taxon>
        <taxon>Bacilli</taxon>
        <taxon>Bacillales</taxon>
        <taxon>Thermoactinomycetaceae</taxon>
        <taxon>Novibacillus</taxon>
    </lineage>
</organism>
<evidence type="ECO:0008006" key="4">
    <source>
        <dbReference type="Google" id="ProtNLM"/>
    </source>
</evidence>
<dbReference type="OrthoDB" id="2654667at2"/>
<protein>
    <recommendedName>
        <fullName evidence="4">Lipoprotein</fullName>
    </recommendedName>
</protein>
<reference evidence="2 3" key="1">
    <citation type="journal article" date="2015" name="Int. J. Syst. Evol. Microbiol.">
        <title>Novibacillus thermophilus gen. nov., sp. nov., a Gram-staining-negative and moderately thermophilic member of the family Thermoactinomycetaceae.</title>
        <authorList>
            <person name="Yang G."/>
            <person name="Chen J."/>
            <person name="Zhou S."/>
        </authorList>
    </citation>
    <scope>NUCLEOTIDE SEQUENCE [LARGE SCALE GENOMIC DNA]</scope>
    <source>
        <strain evidence="2 3">SG-1</strain>
    </source>
</reference>
<feature type="signal peptide" evidence="1">
    <location>
        <begin position="1"/>
        <end position="19"/>
    </location>
</feature>
<dbReference type="Pfam" id="PF13798">
    <property type="entry name" value="PCYCGC"/>
    <property type="match status" value="1"/>
</dbReference>
<dbReference type="EMBL" id="CP019699">
    <property type="protein sequence ID" value="AQS55502.1"/>
    <property type="molecule type" value="Genomic_DNA"/>
</dbReference>
<proteinExistence type="predicted"/>
<evidence type="ECO:0000313" key="2">
    <source>
        <dbReference type="EMBL" id="AQS55502.1"/>
    </source>
</evidence>
<keyword evidence="3" id="KW-1185">Reference proteome</keyword>
<dbReference type="InterPro" id="IPR025673">
    <property type="entry name" value="PCYCGC"/>
</dbReference>
<gene>
    <name evidence="2" type="ORF">B0W44_06585</name>
</gene>